<comment type="subcellular location">
    <subcellularLocation>
        <location evidence="1">Cell membrane</location>
        <topology evidence="1">Multi-pass membrane protein</topology>
    </subcellularLocation>
</comment>
<feature type="transmembrane region" description="Helical" evidence="7">
    <location>
        <begin position="243"/>
        <end position="261"/>
    </location>
</feature>
<dbReference type="GO" id="GO:0022857">
    <property type="term" value="F:transmembrane transporter activity"/>
    <property type="evidence" value="ECO:0007669"/>
    <property type="project" value="InterPro"/>
</dbReference>
<keyword evidence="10" id="KW-1185">Reference proteome</keyword>
<feature type="transmembrane region" description="Helical" evidence="7">
    <location>
        <begin position="60"/>
        <end position="85"/>
    </location>
</feature>
<gene>
    <name evidence="9" type="ORF">DX130_23040</name>
</gene>
<evidence type="ECO:0000256" key="1">
    <source>
        <dbReference type="ARBA" id="ARBA00004651"/>
    </source>
</evidence>
<keyword evidence="5 7" id="KW-1133">Transmembrane helix</keyword>
<feature type="transmembrane region" description="Helical" evidence="7">
    <location>
        <begin position="334"/>
        <end position="361"/>
    </location>
</feature>
<evidence type="ECO:0000313" key="9">
    <source>
        <dbReference type="EMBL" id="REK71316.1"/>
    </source>
</evidence>
<dbReference type="AlphaFoldDB" id="A0A371P778"/>
<dbReference type="RefSeq" id="WP_116049391.1">
    <property type="nucleotide sequence ID" value="NZ_QUBQ01000006.1"/>
</dbReference>
<keyword evidence="3" id="KW-1003">Cell membrane</keyword>
<dbReference type="GO" id="GO:0005886">
    <property type="term" value="C:plasma membrane"/>
    <property type="evidence" value="ECO:0007669"/>
    <property type="project" value="UniProtKB-SubCell"/>
</dbReference>
<organism evidence="9 10">
    <name type="scientific">Paenibacillus paeoniae</name>
    <dbReference type="NCBI Taxonomy" id="2292705"/>
    <lineage>
        <taxon>Bacteria</taxon>
        <taxon>Bacillati</taxon>
        <taxon>Bacillota</taxon>
        <taxon>Bacilli</taxon>
        <taxon>Bacillales</taxon>
        <taxon>Paenibacillaceae</taxon>
        <taxon>Paenibacillus</taxon>
    </lineage>
</organism>
<evidence type="ECO:0000256" key="6">
    <source>
        <dbReference type="ARBA" id="ARBA00023136"/>
    </source>
</evidence>
<dbReference type="PANTHER" id="PTHR23513">
    <property type="entry name" value="INTEGRAL MEMBRANE EFFLUX PROTEIN-RELATED"/>
    <property type="match status" value="1"/>
</dbReference>
<dbReference type="InterPro" id="IPR020846">
    <property type="entry name" value="MFS_dom"/>
</dbReference>
<dbReference type="PROSITE" id="PS50850">
    <property type="entry name" value="MFS"/>
    <property type="match status" value="1"/>
</dbReference>
<dbReference type="Gene3D" id="1.20.1250.20">
    <property type="entry name" value="MFS general substrate transporter like domains"/>
    <property type="match status" value="1"/>
</dbReference>
<dbReference type="CDD" id="cd06173">
    <property type="entry name" value="MFS_MefA_like"/>
    <property type="match status" value="1"/>
</dbReference>
<keyword evidence="6 7" id="KW-0472">Membrane</keyword>
<feature type="transmembrane region" description="Helical" evidence="7">
    <location>
        <begin position="308"/>
        <end position="328"/>
    </location>
</feature>
<name>A0A371P778_9BACL</name>
<feature type="transmembrane region" description="Helical" evidence="7">
    <location>
        <begin position="403"/>
        <end position="421"/>
    </location>
</feature>
<reference evidence="9 10" key="1">
    <citation type="submission" date="2018-08" db="EMBL/GenBank/DDBJ databases">
        <title>Paenibacillus sp. M4BSY-1, whole genome shotgun sequence.</title>
        <authorList>
            <person name="Tuo L."/>
        </authorList>
    </citation>
    <scope>NUCLEOTIDE SEQUENCE [LARGE SCALE GENOMIC DNA]</scope>
    <source>
        <strain evidence="9 10">M4BSY-1</strain>
    </source>
</reference>
<keyword evidence="2" id="KW-0813">Transport</keyword>
<dbReference type="PANTHER" id="PTHR23513:SF6">
    <property type="entry name" value="MAJOR FACILITATOR SUPERFAMILY ASSOCIATED DOMAIN-CONTAINING PROTEIN"/>
    <property type="match status" value="1"/>
</dbReference>
<feature type="transmembrane region" description="Helical" evidence="7">
    <location>
        <begin position="373"/>
        <end position="397"/>
    </location>
</feature>
<feature type="transmembrane region" description="Helical" evidence="7">
    <location>
        <begin position="177"/>
        <end position="204"/>
    </location>
</feature>
<evidence type="ECO:0000259" key="8">
    <source>
        <dbReference type="PROSITE" id="PS50850"/>
    </source>
</evidence>
<proteinExistence type="predicted"/>
<feature type="transmembrane region" description="Helical" evidence="7">
    <location>
        <begin position="27"/>
        <end position="48"/>
    </location>
</feature>
<protein>
    <submittedName>
        <fullName evidence="9">MFS transporter</fullName>
    </submittedName>
</protein>
<accession>A0A371P778</accession>
<dbReference type="InterPro" id="IPR036259">
    <property type="entry name" value="MFS_trans_sf"/>
</dbReference>
<evidence type="ECO:0000256" key="5">
    <source>
        <dbReference type="ARBA" id="ARBA00022989"/>
    </source>
</evidence>
<feature type="transmembrane region" description="Helical" evidence="7">
    <location>
        <begin position="97"/>
        <end position="117"/>
    </location>
</feature>
<evidence type="ECO:0000256" key="2">
    <source>
        <dbReference type="ARBA" id="ARBA00022448"/>
    </source>
</evidence>
<feature type="transmembrane region" description="Helical" evidence="7">
    <location>
        <begin position="281"/>
        <end position="301"/>
    </location>
</feature>
<evidence type="ECO:0000256" key="4">
    <source>
        <dbReference type="ARBA" id="ARBA00022692"/>
    </source>
</evidence>
<dbReference type="OrthoDB" id="9775268at2"/>
<comment type="caution">
    <text evidence="9">The sequence shown here is derived from an EMBL/GenBank/DDBJ whole genome shotgun (WGS) entry which is preliminary data.</text>
</comment>
<evidence type="ECO:0000256" key="7">
    <source>
        <dbReference type="SAM" id="Phobius"/>
    </source>
</evidence>
<dbReference type="Proteomes" id="UP000261905">
    <property type="component" value="Unassembled WGS sequence"/>
</dbReference>
<sequence length="428" mass="46105">MSVPASQTHTHTTTSSTMSALRFHKSFLILLLARMVTRFGHSIDYIAYSWMVYQLTGSKMLMGSLFAMNFVPGILFSLFAGVLVDRLPKKPLLVMTYAVRFVIVALTAFLFIKGWILPWHLFLFTFLNSTFECFSTPAETSLVPRLLPKRLLLSGNSLITSASRVAELAGLAVTGPLIAWIGLAGAIWGGSGAFLVSALIVLFIRIPSVRKEVGPSLKATEVQPLRFWQQLKQGLQFVRSERILLYTLSTSAVINMGLTPINVMQPVYVQEILQAGPATQSVLGGAMTLGMILSGFGLGIWGPRFRKSTLIVSGCFLLGTGQICLFIPSSTSILPLVIAGCGAFASGLALPLISTTAATYMMEAAPQAMLGRVSSVSSMVGMAFIPLGSVGVGAAGSFVDVEWLFMSAGILVMIPPIFLLTQKKFMKI</sequence>
<evidence type="ECO:0000256" key="3">
    <source>
        <dbReference type="ARBA" id="ARBA00022475"/>
    </source>
</evidence>
<keyword evidence="4 7" id="KW-0812">Transmembrane</keyword>
<feature type="domain" description="Major facilitator superfamily (MFS) profile" evidence="8">
    <location>
        <begin position="243"/>
        <end position="428"/>
    </location>
</feature>
<evidence type="ECO:0000313" key="10">
    <source>
        <dbReference type="Proteomes" id="UP000261905"/>
    </source>
</evidence>
<dbReference type="InterPro" id="IPR011701">
    <property type="entry name" value="MFS"/>
</dbReference>
<dbReference type="Pfam" id="PF07690">
    <property type="entry name" value="MFS_1"/>
    <property type="match status" value="1"/>
</dbReference>
<dbReference type="EMBL" id="QUBQ01000006">
    <property type="protein sequence ID" value="REK71316.1"/>
    <property type="molecule type" value="Genomic_DNA"/>
</dbReference>
<dbReference type="SUPFAM" id="SSF103473">
    <property type="entry name" value="MFS general substrate transporter"/>
    <property type="match status" value="1"/>
</dbReference>